<organism evidence="18 19">
    <name type="scientific">Ciona intestinalis</name>
    <name type="common">Transparent sea squirt</name>
    <name type="synonym">Ascidia intestinalis</name>
    <dbReference type="NCBI Taxonomy" id="7719"/>
    <lineage>
        <taxon>Eukaryota</taxon>
        <taxon>Metazoa</taxon>
        <taxon>Chordata</taxon>
        <taxon>Tunicata</taxon>
        <taxon>Ascidiacea</taxon>
        <taxon>Phlebobranchia</taxon>
        <taxon>Cionidae</taxon>
        <taxon>Ciona</taxon>
    </lineage>
</organism>
<dbReference type="GO" id="GO:0031966">
    <property type="term" value="C:mitochondrial membrane"/>
    <property type="evidence" value="ECO:0000318"/>
    <property type="project" value="GO_Central"/>
</dbReference>
<dbReference type="InterPro" id="IPR000872">
    <property type="entry name" value="Tafazzin"/>
</dbReference>
<reference evidence="19" key="1">
    <citation type="journal article" date="2002" name="Science">
        <title>The draft genome of Ciona intestinalis: insights into chordate and vertebrate origins.</title>
        <authorList>
            <person name="Dehal P."/>
            <person name="Satou Y."/>
            <person name="Campbell R.K."/>
            <person name="Chapman J."/>
            <person name="Degnan B."/>
            <person name="De Tomaso A."/>
            <person name="Davidson B."/>
            <person name="Di Gregorio A."/>
            <person name="Gelpke M."/>
            <person name="Goodstein D.M."/>
            <person name="Harafuji N."/>
            <person name="Hastings K.E."/>
            <person name="Ho I."/>
            <person name="Hotta K."/>
            <person name="Huang W."/>
            <person name="Kawashima T."/>
            <person name="Lemaire P."/>
            <person name="Martinez D."/>
            <person name="Meinertzhagen I.A."/>
            <person name="Necula S."/>
            <person name="Nonaka M."/>
            <person name="Putnam N."/>
            <person name="Rash S."/>
            <person name="Saiga H."/>
            <person name="Satake M."/>
            <person name="Terry A."/>
            <person name="Yamada L."/>
            <person name="Wang H.G."/>
            <person name="Awazu S."/>
            <person name="Azumi K."/>
            <person name="Boore J."/>
            <person name="Branno M."/>
            <person name="Chin-Bow S."/>
            <person name="DeSantis R."/>
            <person name="Doyle S."/>
            <person name="Francino P."/>
            <person name="Keys D.N."/>
            <person name="Haga S."/>
            <person name="Hayashi H."/>
            <person name="Hino K."/>
            <person name="Imai K.S."/>
            <person name="Inaba K."/>
            <person name="Kano S."/>
            <person name="Kobayashi K."/>
            <person name="Kobayashi M."/>
            <person name="Lee B.I."/>
            <person name="Makabe K.W."/>
            <person name="Manohar C."/>
            <person name="Matassi G."/>
            <person name="Medina M."/>
            <person name="Mochizuki Y."/>
            <person name="Mount S."/>
            <person name="Morishita T."/>
            <person name="Miura S."/>
            <person name="Nakayama A."/>
            <person name="Nishizaka S."/>
            <person name="Nomoto H."/>
            <person name="Ohta F."/>
            <person name="Oishi K."/>
            <person name="Rigoutsos I."/>
            <person name="Sano M."/>
            <person name="Sasaki A."/>
            <person name="Sasakura Y."/>
            <person name="Shoguchi E."/>
            <person name="Shin-i T."/>
            <person name="Spagnuolo A."/>
            <person name="Stainier D."/>
            <person name="Suzuki M.M."/>
            <person name="Tassy O."/>
            <person name="Takatori N."/>
            <person name="Tokuoka M."/>
            <person name="Yagi K."/>
            <person name="Yoshizaki F."/>
            <person name="Wada S."/>
            <person name="Zhang C."/>
            <person name="Hyatt P.D."/>
            <person name="Larimer F."/>
            <person name="Detter C."/>
            <person name="Doggett N."/>
            <person name="Glavina T."/>
            <person name="Hawkins T."/>
            <person name="Richardson P."/>
            <person name="Lucas S."/>
            <person name="Kohara Y."/>
            <person name="Levine M."/>
            <person name="Satoh N."/>
            <person name="Rokhsar D.S."/>
        </authorList>
    </citation>
    <scope>NUCLEOTIDE SEQUENCE [LARGE SCALE GENOMIC DNA]</scope>
</reference>
<reference evidence="18" key="3">
    <citation type="submission" date="2025-09" db="UniProtKB">
        <authorList>
            <consortium name="Ensembl"/>
        </authorList>
    </citation>
    <scope>IDENTIFICATION</scope>
</reference>
<accession>A0A1W2W3I6</accession>
<dbReference type="SUPFAM" id="SSF69593">
    <property type="entry name" value="Glycerol-3-phosphate (1)-acyltransferase"/>
    <property type="match status" value="1"/>
</dbReference>
<evidence type="ECO:0000256" key="3">
    <source>
        <dbReference type="ARBA" id="ARBA00022679"/>
    </source>
</evidence>
<evidence type="ECO:0000313" key="19">
    <source>
        <dbReference type="Proteomes" id="UP000008144"/>
    </source>
</evidence>
<keyword evidence="4" id="KW-1000">Mitochondrion outer membrane</keyword>
<dbReference type="GeneID" id="100181680"/>
<dbReference type="STRING" id="7719.ENSCINP00000003635"/>
<feature type="domain" description="Phospholipid/glycerol acyltransferase" evidence="17">
    <location>
        <begin position="64"/>
        <end position="188"/>
    </location>
</feature>
<dbReference type="HOGENOM" id="CLU_046747_3_0_1"/>
<evidence type="ECO:0000256" key="10">
    <source>
        <dbReference type="ARBA" id="ARBA00024323"/>
    </source>
</evidence>
<dbReference type="KEGG" id="cin:100181680"/>
<name>F6X5Q9_CIOIN</name>
<evidence type="ECO:0000256" key="9">
    <source>
        <dbReference type="ARBA" id="ARBA00023315"/>
    </source>
</evidence>
<dbReference type="PRINTS" id="PR00979">
    <property type="entry name" value="TAFAZZIN"/>
</dbReference>
<dbReference type="GO" id="GO:0005741">
    <property type="term" value="C:mitochondrial outer membrane"/>
    <property type="evidence" value="ECO:0007669"/>
    <property type="project" value="UniProtKB-SubCell"/>
</dbReference>
<evidence type="ECO:0000256" key="13">
    <source>
        <dbReference type="ARBA" id="ARBA00048751"/>
    </source>
</evidence>
<evidence type="ECO:0000256" key="15">
    <source>
        <dbReference type="ARBA" id="ARBA00049543"/>
    </source>
</evidence>
<dbReference type="RefSeq" id="XP_002120143.1">
    <property type="nucleotide sequence ID" value="XM_002120107.5"/>
</dbReference>
<evidence type="ECO:0000256" key="12">
    <source>
        <dbReference type="ARBA" id="ARBA00048255"/>
    </source>
</evidence>
<keyword evidence="3" id="KW-0808">Transferase</keyword>
<evidence type="ECO:0000256" key="7">
    <source>
        <dbReference type="ARBA" id="ARBA00023128"/>
    </source>
</evidence>
<dbReference type="InterPro" id="IPR002123">
    <property type="entry name" value="Plipid/glycerol_acylTrfase"/>
</dbReference>
<evidence type="ECO:0000256" key="14">
    <source>
        <dbReference type="ARBA" id="ARBA00048978"/>
    </source>
</evidence>
<sequence length="260" mass="30146">MPKDLKWPFPAHPVPVWWRWSSFSVVASVSLMSKFWFSYMNTLKIHGAEKLHKAVFNRPATNSLITVSNHHCCVDDALLCAALPWSAAFKTNSFRWTLGAKDICFTKTWHNYFFGMGKIIPLGRGEGVFQRGMDFAIDRLNNNEWIHIFPEGRVNMDKSWIRFKWGVGRLINDCHRVPTVLPFYHVGSDTVLPNEKPYVPNIRKKVTVLIGDPLNVEHHLNWCREKGMNATEIRRVLTTFLQEEIEKLRLPATQLHEMTS</sequence>
<dbReference type="GeneTree" id="ENSGT00390000018621"/>
<evidence type="ECO:0000256" key="11">
    <source>
        <dbReference type="ARBA" id="ARBA00047906"/>
    </source>
</evidence>
<dbReference type="GO" id="GO:0035965">
    <property type="term" value="P:cardiolipin acyl-chain remodeling"/>
    <property type="evidence" value="ECO:0000318"/>
    <property type="project" value="GO_Central"/>
</dbReference>
<evidence type="ECO:0000256" key="6">
    <source>
        <dbReference type="ARBA" id="ARBA00023098"/>
    </source>
</evidence>
<keyword evidence="9" id="KW-0012">Acyltransferase</keyword>
<evidence type="ECO:0000256" key="1">
    <source>
        <dbReference type="ARBA" id="ARBA00004137"/>
    </source>
</evidence>
<dbReference type="GO" id="GO:0005743">
    <property type="term" value="C:mitochondrial inner membrane"/>
    <property type="evidence" value="ECO:0007669"/>
    <property type="project" value="UniProtKB-SubCell"/>
</dbReference>
<dbReference type="OMA" id="TTGWFNT"/>
<dbReference type="SMART" id="SM00563">
    <property type="entry name" value="PlsC"/>
    <property type="match status" value="1"/>
</dbReference>
<comment type="similarity">
    <text evidence="2 16">Belongs to the taffazin family.</text>
</comment>
<protein>
    <recommendedName>
        <fullName evidence="16">Tafazzin family protein</fullName>
    </recommendedName>
</protein>
<comment type="catalytic activity">
    <reaction evidence="13">
        <text>a 1-acyl-sn-glycero-3-phosphate + a 1,2-diacyl-sn-glycero-3-phospho-(1'-sn-glycerol) = 1-acyl-sn-glycero-3-phospho-(1'-sn-glycerol) + a 1,2-diacyl-sn-glycero-3-phosphate</text>
        <dbReference type="Rhea" id="RHEA:67748"/>
        <dbReference type="ChEBI" id="CHEBI:57970"/>
        <dbReference type="ChEBI" id="CHEBI:58608"/>
        <dbReference type="ChEBI" id="CHEBI:64716"/>
        <dbReference type="ChEBI" id="CHEBI:64840"/>
    </reaction>
    <physiologicalReaction direction="left-to-right" evidence="13">
        <dbReference type="Rhea" id="RHEA:67749"/>
    </physiologicalReaction>
    <physiologicalReaction direction="right-to-left" evidence="13">
        <dbReference type="Rhea" id="RHEA:67750"/>
    </physiologicalReaction>
</comment>
<dbReference type="OrthoDB" id="193467at2759"/>
<evidence type="ECO:0000256" key="2">
    <source>
        <dbReference type="ARBA" id="ARBA00010524"/>
    </source>
</evidence>
<dbReference type="Pfam" id="PF01553">
    <property type="entry name" value="Acyltransferase"/>
    <property type="match status" value="1"/>
</dbReference>
<evidence type="ECO:0000256" key="5">
    <source>
        <dbReference type="ARBA" id="ARBA00022792"/>
    </source>
</evidence>
<comment type="subcellular location">
    <subcellularLocation>
        <location evidence="1">Mitochondrion inner membrane</location>
        <topology evidence="1">Peripheral membrane protein</topology>
        <orientation evidence="1">Intermembrane side</orientation>
    </subcellularLocation>
    <subcellularLocation>
        <location evidence="10">Mitochondrion outer membrane</location>
        <topology evidence="10">Peripheral membrane protein</topology>
        <orientation evidence="10">Intermembrane side</orientation>
    </subcellularLocation>
</comment>
<dbReference type="AlphaFoldDB" id="F6X5Q9"/>
<comment type="catalytic activity">
    <reaction evidence="15">
        <text>1,2-di-(9Z-octadecenoyl)-sn-glycero-3-phosphocholine + 1-hexadecanoyl-sn-glycero-3-phosphocholine = 1-hexadecanoyl-2-(9Z-octadecenoyl)-sn-glycero-3-phosphocholine + 1-(9Z-octadecenoyl)-sn-glycero-3-phosphocholine</text>
        <dbReference type="Rhea" id="RHEA:43816"/>
        <dbReference type="ChEBI" id="CHEBI:28610"/>
        <dbReference type="ChEBI" id="CHEBI:72998"/>
        <dbReference type="ChEBI" id="CHEBI:73001"/>
        <dbReference type="ChEBI" id="CHEBI:74669"/>
    </reaction>
    <physiologicalReaction direction="left-to-right" evidence="15">
        <dbReference type="Rhea" id="RHEA:43817"/>
    </physiologicalReaction>
    <physiologicalReaction direction="right-to-left" evidence="15">
        <dbReference type="Rhea" id="RHEA:43818"/>
    </physiologicalReaction>
</comment>
<dbReference type="CDD" id="cd07989">
    <property type="entry name" value="LPLAT_AGPAT-like"/>
    <property type="match status" value="1"/>
</dbReference>
<evidence type="ECO:0000256" key="16">
    <source>
        <dbReference type="RuleBase" id="RU365062"/>
    </source>
</evidence>
<keyword evidence="8" id="KW-0472">Membrane</keyword>
<evidence type="ECO:0000256" key="4">
    <source>
        <dbReference type="ARBA" id="ARBA00022787"/>
    </source>
</evidence>
<keyword evidence="7" id="KW-0496">Mitochondrion</keyword>
<dbReference type="GO" id="GO:0047184">
    <property type="term" value="F:1-acylglycerophosphocholine O-acyltransferase activity"/>
    <property type="evidence" value="ECO:0000318"/>
    <property type="project" value="GO_Central"/>
</dbReference>
<keyword evidence="19" id="KW-1185">Reference proteome</keyword>
<evidence type="ECO:0000259" key="17">
    <source>
        <dbReference type="SMART" id="SM00563"/>
    </source>
</evidence>
<dbReference type="PANTHER" id="PTHR12497:SF0">
    <property type="entry name" value="TAFAZZIN"/>
    <property type="match status" value="1"/>
</dbReference>
<dbReference type="Proteomes" id="UP000008144">
    <property type="component" value="Unassembled WGS sequence"/>
</dbReference>
<keyword evidence="6" id="KW-0443">Lipid metabolism</keyword>
<evidence type="ECO:0000256" key="8">
    <source>
        <dbReference type="ARBA" id="ARBA00023136"/>
    </source>
</evidence>
<accession>F6X5Q9</accession>
<comment type="catalytic activity">
    <reaction evidence="12">
        <text>1-hexadecanoyl-2-(9Z,12Z-octadecadienoyl)-sn-glycero-3-phosphocholine + 1-hexadecanoyl-sn-glycero-3-phosphocholine = 2-(9Z,12Z-octadecadienoyl)-sn-glycero-3-phosphocholine + 1,2-dihexadecanoyl-sn-glycero-3-phosphocholine</text>
        <dbReference type="Rhea" id="RHEA:68988"/>
        <dbReference type="ChEBI" id="CHEBI:72998"/>
        <dbReference type="ChEBI" id="CHEBI:72999"/>
        <dbReference type="ChEBI" id="CHEBI:73002"/>
        <dbReference type="ChEBI" id="CHEBI:76084"/>
    </reaction>
    <physiologicalReaction direction="left-to-right" evidence="12">
        <dbReference type="Rhea" id="RHEA:68989"/>
    </physiologicalReaction>
    <physiologicalReaction direction="right-to-left" evidence="12">
        <dbReference type="Rhea" id="RHEA:68990"/>
    </physiologicalReaction>
</comment>
<dbReference type="GO" id="GO:0007007">
    <property type="term" value="P:inner mitochondrial membrane organization"/>
    <property type="evidence" value="ECO:0000318"/>
    <property type="project" value="GO_Central"/>
</dbReference>
<comment type="catalytic activity">
    <reaction evidence="14">
        <text>1-hexadecanoyl-2-(9Z,12Z-octadecadienoyl)-sn-glycero-3-phospho-(1'-sn-glycerol) + 1-(9Z-octadecenoyl)-sn-glycero-3-phosphate = 1-(9Z)-octadecenoyl-2-(9Z,12Z)-octadecadienoyl-sn-glycero-3-phosphate + 1-hexadecanoyl-sn-glycero-3-phospho-(1'-sn-glycerol)</text>
        <dbReference type="Rhea" id="RHEA:67752"/>
        <dbReference type="ChEBI" id="CHEBI:72840"/>
        <dbReference type="ChEBI" id="CHEBI:74544"/>
        <dbReference type="ChEBI" id="CHEBI:74563"/>
        <dbReference type="ChEBI" id="CHEBI:75158"/>
    </reaction>
    <physiologicalReaction direction="left-to-right" evidence="14">
        <dbReference type="Rhea" id="RHEA:67753"/>
    </physiologicalReaction>
    <physiologicalReaction direction="right-to-left" evidence="14">
        <dbReference type="Rhea" id="RHEA:67754"/>
    </physiologicalReaction>
</comment>
<reference evidence="18" key="2">
    <citation type="submission" date="2025-08" db="UniProtKB">
        <authorList>
            <consortium name="Ensembl"/>
        </authorList>
    </citation>
    <scope>IDENTIFICATION</scope>
</reference>
<proteinExistence type="inferred from homology"/>
<dbReference type="PANTHER" id="PTHR12497">
    <property type="entry name" value="TAZ PROTEIN TAFAZZIN"/>
    <property type="match status" value="1"/>
</dbReference>
<evidence type="ECO:0000313" key="18">
    <source>
        <dbReference type="Ensembl" id="ENSCINP00000003635.3"/>
    </source>
</evidence>
<dbReference type="InParanoid" id="F6X5Q9"/>
<comment type="catalytic activity">
    <reaction evidence="11">
        <text>1'-[1,2-diacyl-sn-glycero-3-phospho],3'-[1-acyl-sn-glycero-3-phospho]-glycerol + a 1,2-diacyl-sn-glycero-3-phosphocholine = a cardiolipin + a 1-acyl-sn-glycero-3-phosphocholine</text>
        <dbReference type="Rhea" id="RHEA:33731"/>
        <dbReference type="ChEBI" id="CHEBI:57643"/>
        <dbReference type="ChEBI" id="CHEBI:58168"/>
        <dbReference type="ChEBI" id="CHEBI:62237"/>
        <dbReference type="ChEBI" id="CHEBI:64743"/>
    </reaction>
    <physiologicalReaction direction="left-to-right" evidence="11">
        <dbReference type="Rhea" id="RHEA:33732"/>
    </physiologicalReaction>
    <physiologicalReaction direction="right-to-left" evidence="11">
        <dbReference type="Rhea" id="RHEA:33733"/>
    </physiologicalReaction>
</comment>
<dbReference type="Ensembl" id="ENSCINT00000003635.3">
    <property type="protein sequence ID" value="ENSCINP00000003635.3"/>
    <property type="gene ID" value="ENSCING00000001801.3"/>
</dbReference>
<dbReference type="FunCoup" id="F6X5Q9">
    <property type="interactions" value="8"/>
</dbReference>
<gene>
    <name evidence="18" type="primary">LOC100181680</name>
</gene>
<keyword evidence="5" id="KW-0999">Mitochondrion inner membrane</keyword>